<proteinExistence type="predicted"/>
<reference evidence="1" key="1">
    <citation type="submission" date="2023-12" db="EMBL/GenBank/DDBJ databases">
        <title>Dolosigranulum savutii sp. nov. isolated from human upper respiratory samples collected in Botswana.</title>
        <authorList>
            <person name="Kelly M.S."/>
        </authorList>
    </citation>
    <scope>NUCLEOTIDE SEQUENCE</scope>
    <source>
        <strain evidence="1">MSK312</strain>
    </source>
</reference>
<organism evidence="1">
    <name type="scientific">Dolosigranulum savutiense</name>
    <dbReference type="NCBI Taxonomy" id="3110288"/>
    <lineage>
        <taxon>Bacteria</taxon>
        <taxon>Bacillati</taxon>
        <taxon>Bacillota</taxon>
        <taxon>Bacilli</taxon>
        <taxon>Lactobacillales</taxon>
        <taxon>Carnobacteriaceae</taxon>
        <taxon>Dolosigranulum</taxon>
    </lineage>
</organism>
<dbReference type="AlphaFoldDB" id="A0AB74U013"/>
<protein>
    <submittedName>
        <fullName evidence="1">Uncharacterized protein</fullName>
    </submittedName>
</protein>
<dbReference type="RefSeq" id="WP_281524251.1">
    <property type="nucleotide sequence ID" value="NZ_CP142434.1"/>
</dbReference>
<evidence type="ECO:0000313" key="1">
    <source>
        <dbReference type="EMBL" id="XBC48475.1"/>
    </source>
</evidence>
<accession>A0AB74U013</accession>
<sequence length="104" mass="12547">MVRVHEMTQKFGFKKDVERMMGYKDLWEYLREFVAFADANPKTFYPLTPYIKHDKKTRQYNLLAYAFYHENKDLLEAGTRSIKLANELPRLRAAYRSDYVEELI</sequence>
<dbReference type="EMBL" id="CP142434">
    <property type="protein sequence ID" value="XBC48475.1"/>
    <property type="molecule type" value="Genomic_DNA"/>
</dbReference>
<name>A0AB74U013_9LACT</name>
<gene>
    <name evidence="1" type="ORF">VUQ09_03530</name>
</gene>